<dbReference type="STRING" id="4096.A0A1U7WB28"/>
<evidence type="ECO:0000313" key="2">
    <source>
        <dbReference type="RefSeq" id="XP_009771430.1"/>
    </source>
</evidence>
<dbReference type="PANTHER" id="PTHR45267:SF2">
    <property type="entry name" value="NADPH-DEPENDENT PTERIN ALDEHYDE REDUCTASE"/>
    <property type="match status" value="1"/>
</dbReference>
<dbReference type="eggNOG" id="KOG0725">
    <property type="taxonomic scope" value="Eukaryota"/>
</dbReference>
<proteinExistence type="predicted"/>
<sequence>MAEVVKVVEEVTAESKNLMTKVSSLNKDESLVTPYCTSRSAAKELPPGMAAVALNAGVIYTDMLQSCFGNSTSLYQTPESWAPRQLI</sequence>
<dbReference type="KEGG" id="nsy:104221969"/>
<dbReference type="GO" id="GO:0005829">
    <property type="term" value="C:cytosol"/>
    <property type="evidence" value="ECO:0007669"/>
    <property type="project" value="TreeGrafter"/>
</dbReference>
<organism evidence="1 2">
    <name type="scientific">Nicotiana sylvestris</name>
    <name type="common">Wood tobacco</name>
    <name type="synonym">South American tobacco</name>
    <dbReference type="NCBI Taxonomy" id="4096"/>
    <lineage>
        <taxon>Eukaryota</taxon>
        <taxon>Viridiplantae</taxon>
        <taxon>Streptophyta</taxon>
        <taxon>Embryophyta</taxon>
        <taxon>Tracheophyta</taxon>
        <taxon>Spermatophyta</taxon>
        <taxon>Magnoliopsida</taxon>
        <taxon>eudicotyledons</taxon>
        <taxon>Gunneridae</taxon>
        <taxon>Pentapetalae</taxon>
        <taxon>asterids</taxon>
        <taxon>lamiids</taxon>
        <taxon>Solanales</taxon>
        <taxon>Solanaceae</taxon>
        <taxon>Nicotianoideae</taxon>
        <taxon>Nicotianeae</taxon>
        <taxon>Nicotiana</taxon>
    </lineage>
</organism>
<accession>A0A1U7WB28</accession>
<dbReference type="PANTHER" id="PTHR45267">
    <property type="match status" value="1"/>
</dbReference>
<dbReference type="GeneID" id="104221969"/>
<evidence type="ECO:0000313" key="1">
    <source>
        <dbReference type="Proteomes" id="UP000189701"/>
    </source>
</evidence>
<keyword evidence="1" id="KW-1185">Reference proteome</keyword>
<reference evidence="1" key="1">
    <citation type="journal article" date="2013" name="Genome Biol.">
        <title>Reference genomes and transcriptomes of Nicotiana sylvestris and Nicotiana tomentosiformis.</title>
        <authorList>
            <person name="Sierro N."/>
            <person name="Battey J.N."/>
            <person name="Ouadi S."/>
            <person name="Bovet L."/>
            <person name="Goepfert S."/>
            <person name="Bakaher N."/>
            <person name="Peitsch M.C."/>
            <person name="Ivanov N.V."/>
        </authorList>
    </citation>
    <scope>NUCLEOTIDE SEQUENCE [LARGE SCALE GENOMIC DNA]</scope>
</reference>
<gene>
    <name evidence="2" type="primary">LOC104221969</name>
</gene>
<dbReference type="Proteomes" id="UP000189701">
    <property type="component" value="Unplaced"/>
</dbReference>
<dbReference type="AlphaFoldDB" id="A0A1U7WB28"/>
<dbReference type="GO" id="GO:0016616">
    <property type="term" value="F:oxidoreductase activity, acting on the CH-OH group of donors, NAD or NADP as acceptor"/>
    <property type="evidence" value="ECO:0007669"/>
    <property type="project" value="TreeGrafter"/>
</dbReference>
<protein>
    <submittedName>
        <fullName evidence="2">Uncharacterized protein LOC104221969</fullName>
    </submittedName>
</protein>
<dbReference type="InterPro" id="IPR053241">
    <property type="entry name" value="NADPH_pterin_aldehyde_rdct"/>
</dbReference>
<dbReference type="RefSeq" id="XP_009771430.1">
    <property type="nucleotide sequence ID" value="XM_009773128.1"/>
</dbReference>
<reference evidence="2" key="2">
    <citation type="submission" date="2025-08" db="UniProtKB">
        <authorList>
            <consortium name="RefSeq"/>
        </authorList>
    </citation>
    <scope>IDENTIFICATION</scope>
    <source>
        <tissue evidence="2">Leaf</tissue>
    </source>
</reference>
<dbReference type="GO" id="GO:0006760">
    <property type="term" value="P:folic acid-containing compound metabolic process"/>
    <property type="evidence" value="ECO:0007669"/>
    <property type="project" value="TreeGrafter"/>
</dbReference>
<name>A0A1U7WB28_NICSY</name>